<dbReference type="Pfam" id="PF00300">
    <property type="entry name" value="His_Phos_1"/>
    <property type="match status" value="1"/>
</dbReference>
<evidence type="ECO:0000313" key="1">
    <source>
        <dbReference type="EMBL" id="MFD1721329.1"/>
    </source>
</evidence>
<dbReference type="RefSeq" id="WP_377933463.1">
    <property type="nucleotide sequence ID" value="NZ_JBHUEA010000008.1"/>
</dbReference>
<accession>A0ABW4LEF3</accession>
<dbReference type="PROSITE" id="PS00175">
    <property type="entry name" value="PG_MUTASE"/>
    <property type="match status" value="1"/>
</dbReference>
<evidence type="ECO:0000313" key="2">
    <source>
        <dbReference type="Proteomes" id="UP001597347"/>
    </source>
</evidence>
<dbReference type="CDD" id="cd07067">
    <property type="entry name" value="HP_PGM_like"/>
    <property type="match status" value="1"/>
</dbReference>
<dbReference type="Gene3D" id="3.40.50.1240">
    <property type="entry name" value="Phosphoglycerate mutase-like"/>
    <property type="match status" value="1"/>
</dbReference>
<dbReference type="Proteomes" id="UP001597347">
    <property type="component" value="Unassembled WGS sequence"/>
</dbReference>
<dbReference type="InterPro" id="IPR001345">
    <property type="entry name" value="PG/BPGM_mutase_AS"/>
</dbReference>
<dbReference type="SUPFAM" id="SSF53254">
    <property type="entry name" value="Phosphoglycerate mutase-like"/>
    <property type="match status" value="1"/>
</dbReference>
<dbReference type="EMBL" id="JBHUEA010000008">
    <property type="protein sequence ID" value="MFD1721329.1"/>
    <property type="molecule type" value="Genomic_DNA"/>
</dbReference>
<dbReference type="InterPro" id="IPR050275">
    <property type="entry name" value="PGM_Phosphatase"/>
</dbReference>
<dbReference type="InterPro" id="IPR029033">
    <property type="entry name" value="His_PPase_superfam"/>
</dbReference>
<dbReference type="SMART" id="SM00855">
    <property type="entry name" value="PGAM"/>
    <property type="match status" value="1"/>
</dbReference>
<sequence>MVRLILVRHGQSESNVAALLDSAEPGAPLSALGRQQAAELPARFAEERIERVVASPLARTVATARPLADALGLPLPVDAGLREVLSGDLEMRGDRDAHLAYLDPVFRWMAGDLAARVPGSPEDGRDFLARYDRAVEAAVQGAVGAVVLASHGAAIRAWAGIRAANLPDDHGRERGLPNTGVVVLEGAPGAWRATEWQGERFTDVDDDPTGAGVPG</sequence>
<comment type="caution">
    <text evidence="1">The sequence shown here is derived from an EMBL/GenBank/DDBJ whole genome shotgun (WGS) entry which is preliminary data.</text>
</comment>
<dbReference type="PANTHER" id="PTHR48100:SF58">
    <property type="entry name" value="PE-PGRS FAMILY PROTEIN PE_PGRS11"/>
    <property type="match status" value="1"/>
</dbReference>
<protein>
    <submittedName>
        <fullName evidence="1">Histidine phosphatase family protein</fullName>
    </submittedName>
</protein>
<organism evidence="1 2">
    <name type="scientific">Amnibacterium endophyticum</name>
    <dbReference type="NCBI Taxonomy" id="2109337"/>
    <lineage>
        <taxon>Bacteria</taxon>
        <taxon>Bacillati</taxon>
        <taxon>Actinomycetota</taxon>
        <taxon>Actinomycetes</taxon>
        <taxon>Micrococcales</taxon>
        <taxon>Microbacteriaceae</taxon>
        <taxon>Amnibacterium</taxon>
    </lineage>
</organism>
<dbReference type="PANTHER" id="PTHR48100">
    <property type="entry name" value="BROAD-SPECIFICITY PHOSPHATASE YOR283W-RELATED"/>
    <property type="match status" value="1"/>
</dbReference>
<keyword evidence="2" id="KW-1185">Reference proteome</keyword>
<proteinExistence type="predicted"/>
<reference evidence="2" key="1">
    <citation type="journal article" date="2019" name="Int. J. Syst. Evol. Microbiol.">
        <title>The Global Catalogue of Microorganisms (GCM) 10K type strain sequencing project: providing services to taxonomists for standard genome sequencing and annotation.</title>
        <authorList>
            <consortium name="The Broad Institute Genomics Platform"/>
            <consortium name="The Broad Institute Genome Sequencing Center for Infectious Disease"/>
            <person name="Wu L."/>
            <person name="Ma J."/>
        </authorList>
    </citation>
    <scope>NUCLEOTIDE SEQUENCE [LARGE SCALE GENOMIC DNA]</scope>
    <source>
        <strain evidence="2">CGMCC 1.12471</strain>
    </source>
</reference>
<name>A0ABW4LEF3_9MICO</name>
<dbReference type="InterPro" id="IPR013078">
    <property type="entry name" value="His_Pase_superF_clade-1"/>
</dbReference>
<gene>
    <name evidence="1" type="ORF">ACFSBI_07180</name>
</gene>